<dbReference type="Proteomes" id="UP000198211">
    <property type="component" value="Unassembled WGS sequence"/>
</dbReference>
<accession>A0A225UFI9</accession>
<evidence type="ECO:0000313" key="1">
    <source>
        <dbReference type="EMBL" id="OWY91356.1"/>
    </source>
</evidence>
<evidence type="ECO:0000313" key="2">
    <source>
        <dbReference type="Proteomes" id="UP000198211"/>
    </source>
</evidence>
<gene>
    <name evidence="1" type="ORF">PHMEG_00040097</name>
</gene>
<proteinExistence type="predicted"/>
<dbReference type="EMBL" id="NBNE01020436">
    <property type="protein sequence ID" value="OWY91356.1"/>
    <property type="molecule type" value="Genomic_DNA"/>
</dbReference>
<dbReference type="OrthoDB" id="126839at2759"/>
<dbReference type="AlphaFoldDB" id="A0A225UFI9"/>
<name>A0A225UFI9_9STRA</name>
<protein>
    <submittedName>
        <fullName evidence="1">Uncharacterized protein</fullName>
    </submittedName>
</protein>
<organism evidence="1 2">
    <name type="scientific">Phytophthora megakarya</name>
    <dbReference type="NCBI Taxonomy" id="4795"/>
    <lineage>
        <taxon>Eukaryota</taxon>
        <taxon>Sar</taxon>
        <taxon>Stramenopiles</taxon>
        <taxon>Oomycota</taxon>
        <taxon>Peronosporomycetes</taxon>
        <taxon>Peronosporales</taxon>
        <taxon>Peronosporaceae</taxon>
        <taxon>Phytophthora</taxon>
    </lineage>
</organism>
<reference evidence="2" key="1">
    <citation type="submission" date="2017-03" db="EMBL/GenBank/DDBJ databases">
        <title>Phytopthora megakarya and P. palmivora, two closely related causual agents of cacao black pod achieved similar genome size and gene model numbers by different mechanisms.</title>
        <authorList>
            <person name="Ali S."/>
            <person name="Shao J."/>
            <person name="Larry D.J."/>
            <person name="Kronmiller B."/>
            <person name="Shen D."/>
            <person name="Strem M.D."/>
            <person name="Melnick R.L."/>
            <person name="Guiltinan M.J."/>
            <person name="Tyler B.M."/>
            <person name="Meinhardt L.W."/>
            <person name="Bailey B.A."/>
        </authorList>
    </citation>
    <scope>NUCLEOTIDE SEQUENCE [LARGE SCALE GENOMIC DNA]</scope>
    <source>
        <strain evidence="2">zdho120</strain>
    </source>
</reference>
<keyword evidence="2" id="KW-1185">Reference proteome</keyword>
<comment type="caution">
    <text evidence="1">The sequence shown here is derived from an EMBL/GenBank/DDBJ whole genome shotgun (WGS) entry which is preliminary data.</text>
</comment>
<sequence length="149" mass="16921">MQTMMAEDVTDGVVFGVDAMMESMIFQSKCYTKFEICPLCMEKNDQNSLIVSTISEFTISEDTLYYGFPNLMENGRWPTLTDKMIGNKIVAHGSTLFKWDCVNDRVTQLYHRVDLFTPLLKLLGNLEDVARVFDNAKISPEGLVNVTET</sequence>